<dbReference type="PANTHER" id="PTHR11533:SF174">
    <property type="entry name" value="PUROMYCIN-SENSITIVE AMINOPEPTIDASE-RELATED"/>
    <property type="match status" value="1"/>
</dbReference>
<sequence>MTNVVLRHLQHELPLVLVTQMSHSDAPQQEVCLTPIVTVVQMTQVKCDSRYNGPAPIDGGLENKIKLTGMRAYLKKFTYSNASTGDLWAALSTSSGKDVKSLMTSWTRQAGYPVLTVSAASTEPENSGAAAVAATTTNNTTTTTTNNNNNNNNNMPPTSPSSTTSSITTIATQITVQQEQYLSMGAVPTVVDHQSLWQVPVNILIDGVQAGSDQLLEGSASGTFESSIPDGAVWKLNAEMAGFYRVRYDQALLPMLQRGISNKTFSVADRTGIVNDMFALASAGYTNTTDALQVLSAYTEEDDTTVWTEIIESLDWLSSV</sequence>
<dbReference type="GO" id="GO:0043171">
    <property type="term" value="P:peptide catabolic process"/>
    <property type="evidence" value="ECO:0007669"/>
    <property type="project" value="TreeGrafter"/>
</dbReference>
<dbReference type="AlphaFoldDB" id="A0A0L0G9N0"/>
<dbReference type="OrthoDB" id="10031169at2759"/>
<dbReference type="GO" id="GO:0006508">
    <property type="term" value="P:proteolysis"/>
    <property type="evidence" value="ECO:0007669"/>
    <property type="project" value="TreeGrafter"/>
</dbReference>
<dbReference type="Gene3D" id="1.10.3480.20">
    <property type="match status" value="1"/>
</dbReference>
<feature type="domain" description="ERAP1-like C-terminal" evidence="4">
    <location>
        <begin position="234"/>
        <end position="319"/>
    </location>
</feature>
<dbReference type="GO" id="GO:0042277">
    <property type="term" value="F:peptide binding"/>
    <property type="evidence" value="ECO:0007669"/>
    <property type="project" value="TreeGrafter"/>
</dbReference>
<feature type="region of interest" description="Disordered" evidence="2">
    <location>
        <begin position="132"/>
        <end position="165"/>
    </location>
</feature>
<evidence type="ECO:0000259" key="4">
    <source>
        <dbReference type="Pfam" id="PF11838"/>
    </source>
</evidence>
<dbReference type="InterPro" id="IPR027268">
    <property type="entry name" value="Peptidase_M4/M1_CTD_sf"/>
</dbReference>
<comment type="similarity">
    <text evidence="1">Belongs to the peptidase M1 family.</text>
</comment>
<organism evidence="5 6">
    <name type="scientific">Sphaeroforma arctica JP610</name>
    <dbReference type="NCBI Taxonomy" id="667725"/>
    <lineage>
        <taxon>Eukaryota</taxon>
        <taxon>Ichthyosporea</taxon>
        <taxon>Ichthyophonida</taxon>
        <taxon>Sphaeroforma</taxon>
    </lineage>
</organism>
<dbReference type="Pfam" id="PF11838">
    <property type="entry name" value="ERAP1_C"/>
    <property type="match status" value="1"/>
</dbReference>
<dbReference type="GO" id="GO:0005615">
    <property type="term" value="C:extracellular space"/>
    <property type="evidence" value="ECO:0007669"/>
    <property type="project" value="TreeGrafter"/>
</dbReference>
<dbReference type="PANTHER" id="PTHR11533">
    <property type="entry name" value="PROTEASE M1 ZINC METALLOPROTEASE"/>
    <property type="match status" value="1"/>
</dbReference>
<feature type="domain" description="Peptidase M1 membrane alanine aminopeptidase" evidence="3">
    <location>
        <begin position="68"/>
        <end position="106"/>
    </location>
</feature>
<evidence type="ECO:0000313" key="6">
    <source>
        <dbReference type="Proteomes" id="UP000054560"/>
    </source>
</evidence>
<dbReference type="Proteomes" id="UP000054560">
    <property type="component" value="Unassembled WGS sequence"/>
</dbReference>
<dbReference type="Gene3D" id="1.10.390.10">
    <property type="entry name" value="Neutral Protease Domain 2"/>
    <property type="match status" value="1"/>
</dbReference>
<gene>
    <name evidence="5" type="ORF">SARC_02255</name>
</gene>
<dbReference type="GO" id="GO:0070006">
    <property type="term" value="F:metalloaminopeptidase activity"/>
    <property type="evidence" value="ECO:0007669"/>
    <property type="project" value="TreeGrafter"/>
</dbReference>
<dbReference type="InterPro" id="IPR014782">
    <property type="entry name" value="Peptidase_M1_dom"/>
</dbReference>
<protein>
    <submittedName>
        <fullName evidence="5">Uncharacterized protein</fullName>
    </submittedName>
</protein>
<evidence type="ECO:0000256" key="1">
    <source>
        <dbReference type="ARBA" id="ARBA00010136"/>
    </source>
</evidence>
<dbReference type="GO" id="GO:0008270">
    <property type="term" value="F:zinc ion binding"/>
    <property type="evidence" value="ECO:0007669"/>
    <property type="project" value="InterPro"/>
</dbReference>
<dbReference type="InterPro" id="IPR050344">
    <property type="entry name" value="Peptidase_M1_aminopeptidases"/>
</dbReference>
<dbReference type="EMBL" id="KQ241695">
    <property type="protein sequence ID" value="KNC85566.1"/>
    <property type="molecule type" value="Genomic_DNA"/>
</dbReference>
<dbReference type="InterPro" id="IPR024571">
    <property type="entry name" value="ERAP1-like_C_dom"/>
</dbReference>
<evidence type="ECO:0000313" key="5">
    <source>
        <dbReference type="EMBL" id="KNC85566.1"/>
    </source>
</evidence>
<dbReference type="STRING" id="667725.A0A0L0G9N0"/>
<proteinExistence type="inferred from homology"/>
<dbReference type="GeneID" id="25902759"/>
<dbReference type="SUPFAM" id="SSF55486">
    <property type="entry name" value="Metalloproteases ('zincins'), catalytic domain"/>
    <property type="match status" value="1"/>
</dbReference>
<dbReference type="Gene3D" id="2.60.40.1910">
    <property type="match status" value="1"/>
</dbReference>
<evidence type="ECO:0000256" key="2">
    <source>
        <dbReference type="SAM" id="MobiDB-lite"/>
    </source>
</evidence>
<keyword evidence="6" id="KW-1185">Reference proteome</keyword>
<dbReference type="eggNOG" id="KOG1046">
    <property type="taxonomic scope" value="Eukaryota"/>
</dbReference>
<name>A0A0L0G9N0_9EUKA</name>
<accession>A0A0L0G9N0</accession>
<evidence type="ECO:0000259" key="3">
    <source>
        <dbReference type="Pfam" id="PF01433"/>
    </source>
</evidence>
<dbReference type="GO" id="GO:0016020">
    <property type="term" value="C:membrane"/>
    <property type="evidence" value="ECO:0007669"/>
    <property type="project" value="TreeGrafter"/>
</dbReference>
<dbReference type="GO" id="GO:0005737">
    <property type="term" value="C:cytoplasm"/>
    <property type="evidence" value="ECO:0007669"/>
    <property type="project" value="TreeGrafter"/>
</dbReference>
<dbReference type="Pfam" id="PF01433">
    <property type="entry name" value="Peptidase_M1"/>
    <property type="match status" value="1"/>
</dbReference>
<dbReference type="RefSeq" id="XP_014159468.1">
    <property type="nucleotide sequence ID" value="XM_014303993.1"/>
</dbReference>
<reference evidence="5 6" key="1">
    <citation type="submission" date="2011-02" db="EMBL/GenBank/DDBJ databases">
        <title>The Genome Sequence of Sphaeroforma arctica JP610.</title>
        <authorList>
            <consortium name="The Broad Institute Genome Sequencing Platform"/>
            <person name="Russ C."/>
            <person name="Cuomo C."/>
            <person name="Young S.K."/>
            <person name="Zeng Q."/>
            <person name="Gargeya S."/>
            <person name="Alvarado L."/>
            <person name="Berlin A."/>
            <person name="Chapman S.B."/>
            <person name="Chen Z."/>
            <person name="Freedman E."/>
            <person name="Gellesch M."/>
            <person name="Goldberg J."/>
            <person name="Griggs A."/>
            <person name="Gujja S."/>
            <person name="Heilman E."/>
            <person name="Heiman D."/>
            <person name="Howarth C."/>
            <person name="Mehta T."/>
            <person name="Neiman D."/>
            <person name="Pearson M."/>
            <person name="Roberts A."/>
            <person name="Saif S."/>
            <person name="Shea T."/>
            <person name="Shenoy N."/>
            <person name="Sisk P."/>
            <person name="Stolte C."/>
            <person name="Sykes S."/>
            <person name="White J."/>
            <person name="Yandava C."/>
            <person name="Burger G."/>
            <person name="Gray M.W."/>
            <person name="Holland P.W.H."/>
            <person name="King N."/>
            <person name="Lang F.B.F."/>
            <person name="Roger A.J."/>
            <person name="Ruiz-Trillo I."/>
            <person name="Haas B."/>
            <person name="Nusbaum C."/>
            <person name="Birren B."/>
        </authorList>
    </citation>
    <scope>NUCLEOTIDE SEQUENCE [LARGE SCALE GENOMIC DNA]</scope>
    <source>
        <strain evidence="5 6">JP610</strain>
    </source>
</reference>